<dbReference type="InterPro" id="IPR000182">
    <property type="entry name" value="GNAT_dom"/>
</dbReference>
<dbReference type="PANTHER" id="PTHR42919">
    <property type="entry name" value="N-ALPHA-ACETYLTRANSFERASE"/>
    <property type="match status" value="1"/>
</dbReference>
<evidence type="ECO:0000256" key="1">
    <source>
        <dbReference type="ARBA" id="ARBA00022679"/>
    </source>
</evidence>
<dbReference type="InterPro" id="IPR051556">
    <property type="entry name" value="N-term/lysine_N-AcTrnsfr"/>
</dbReference>
<dbReference type="SUPFAM" id="SSF55729">
    <property type="entry name" value="Acyl-CoA N-acyltransferases (Nat)"/>
    <property type="match status" value="1"/>
</dbReference>
<evidence type="ECO:0000313" key="5">
    <source>
        <dbReference type="Proteomes" id="UP000398389"/>
    </source>
</evidence>
<dbReference type="Proteomes" id="UP000398389">
    <property type="component" value="Unassembled WGS sequence"/>
</dbReference>
<keyword evidence="5" id="KW-1185">Reference proteome</keyword>
<accession>A0A5E8BFM3</accession>
<gene>
    <name evidence="4" type="ORF">SAPINGB_P002365</name>
</gene>
<evidence type="ECO:0000313" key="4">
    <source>
        <dbReference type="EMBL" id="VVT49631.1"/>
    </source>
</evidence>
<dbReference type="AlphaFoldDB" id="A0A5E8BFM3"/>
<dbReference type="PROSITE" id="PS51186">
    <property type="entry name" value="GNAT"/>
    <property type="match status" value="1"/>
</dbReference>
<dbReference type="PANTHER" id="PTHR42919:SF8">
    <property type="entry name" value="N-ALPHA-ACETYLTRANSFERASE 50"/>
    <property type="match status" value="1"/>
</dbReference>
<evidence type="ECO:0000256" key="2">
    <source>
        <dbReference type="ARBA" id="ARBA00023315"/>
    </source>
</evidence>
<dbReference type="GeneID" id="43581184"/>
<sequence length="315" mass="32902">MLAINPTTNCTFLPLLPFEGTPGSHNFESSTATATAATAATAATSTTTTGGGGGGGGGGLQENPVLADFAAVLIANAAVSVMTPSANPIIVTAEPTNTKFNTEIKAKEEIQTKITTALNNPNIVAVSRAQFKHVLQIQDLVARALQATYSPGFFFAYLYQPAHVLVVALSSNTSSSTSQPNSDQAQLPPQVVVGVAAGFVDAKTHACRSPWLSTVSGYVSVLAVSSEHRGKGLGSQLLQELERQLVIEAAQWRPQGGVFQRGDAILSALVLDVATENGTAQKFYDAQGFYCSSKVKPGYYTMGKSAIEMTKMLIG</sequence>
<reference evidence="4 5" key="1">
    <citation type="submission" date="2019-09" db="EMBL/GenBank/DDBJ databases">
        <authorList>
            <person name="Brejova B."/>
        </authorList>
    </citation>
    <scope>NUCLEOTIDE SEQUENCE [LARGE SCALE GENOMIC DNA]</scope>
</reference>
<proteinExistence type="predicted"/>
<dbReference type="CDD" id="cd04301">
    <property type="entry name" value="NAT_SF"/>
    <property type="match status" value="1"/>
</dbReference>
<dbReference type="RefSeq" id="XP_031852975.1">
    <property type="nucleotide sequence ID" value="XM_031997084.1"/>
</dbReference>
<organism evidence="4 5">
    <name type="scientific">Magnusiomyces paraingens</name>
    <dbReference type="NCBI Taxonomy" id="2606893"/>
    <lineage>
        <taxon>Eukaryota</taxon>
        <taxon>Fungi</taxon>
        <taxon>Dikarya</taxon>
        <taxon>Ascomycota</taxon>
        <taxon>Saccharomycotina</taxon>
        <taxon>Dipodascomycetes</taxon>
        <taxon>Dipodascales</taxon>
        <taxon>Dipodascaceae</taxon>
        <taxon>Magnusiomyces</taxon>
    </lineage>
</organism>
<evidence type="ECO:0000259" key="3">
    <source>
        <dbReference type="PROSITE" id="PS51186"/>
    </source>
</evidence>
<dbReference type="GO" id="GO:0016747">
    <property type="term" value="F:acyltransferase activity, transferring groups other than amino-acyl groups"/>
    <property type="evidence" value="ECO:0007669"/>
    <property type="project" value="InterPro"/>
</dbReference>
<keyword evidence="2" id="KW-0012">Acyltransferase</keyword>
<name>A0A5E8BFM3_9ASCO</name>
<dbReference type="InterPro" id="IPR016181">
    <property type="entry name" value="Acyl_CoA_acyltransferase"/>
</dbReference>
<dbReference type="Pfam" id="PF13508">
    <property type="entry name" value="Acetyltransf_7"/>
    <property type="match status" value="1"/>
</dbReference>
<protein>
    <recommendedName>
        <fullName evidence="3">N-acetyltransferase domain-containing protein</fullName>
    </recommendedName>
</protein>
<dbReference type="EMBL" id="CABVLU010000002">
    <property type="protein sequence ID" value="VVT49631.1"/>
    <property type="molecule type" value="Genomic_DNA"/>
</dbReference>
<dbReference type="Gene3D" id="3.40.630.30">
    <property type="match status" value="1"/>
</dbReference>
<keyword evidence="1" id="KW-0808">Transferase</keyword>
<feature type="domain" description="N-acetyltransferase" evidence="3">
    <location>
        <begin position="124"/>
        <end position="314"/>
    </location>
</feature>